<evidence type="ECO:0000256" key="1">
    <source>
        <dbReference type="SAM" id="MobiDB-lite"/>
    </source>
</evidence>
<name>A0A8S0SF03_OLEEU</name>
<dbReference type="GO" id="GO:0004497">
    <property type="term" value="F:monooxygenase activity"/>
    <property type="evidence" value="ECO:0007669"/>
    <property type="project" value="UniProtKB-KW"/>
</dbReference>
<keyword evidence="3" id="KW-1185">Reference proteome</keyword>
<dbReference type="PANTHER" id="PTHR31182">
    <property type="entry name" value="C2 NT-TYPE DOMAIN-CONTAINING PROTEIN"/>
    <property type="match status" value="1"/>
</dbReference>
<organism evidence="2 3">
    <name type="scientific">Olea europaea subsp. europaea</name>
    <dbReference type="NCBI Taxonomy" id="158383"/>
    <lineage>
        <taxon>Eukaryota</taxon>
        <taxon>Viridiplantae</taxon>
        <taxon>Streptophyta</taxon>
        <taxon>Embryophyta</taxon>
        <taxon>Tracheophyta</taxon>
        <taxon>Spermatophyta</taxon>
        <taxon>Magnoliopsida</taxon>
        <taxon>eudicotyledons</taxon>
        <taxon>Gunneridae</taxon>
        <taxon>Pentapetalae</taxon>
        <taxon>asterids</taxon>
        <taxon>lamiids</taxon>
        <taxon>Lamiales</taxon>
        <taxon>Oleaceae</taxon>
        <taxon>Oleeae</taxon>
        <taxon>Olea</taxon>
    </lineage>
</organism>
<accession>A0A8S0SF03</accession>
<dbReference type="PANTHER" id="PTHR31182:SF15">
    <property type="entry name" value="F26K24.5 PROTEIN"/>
    <property type="match status" value="1"/>
</dbReference>
<feature type="region of interest" description="Disordered" evidence="1">
    <location>
        <begin position="1"/>
        <end position="26"/>
    </location>
</feature>
<evidence type="ECO:0000313" key="2">
    <source>
        <dbReference type="EMBL" id="CAA2989956.1"/>
    </source>
</evidence>
<dbReference type="EMBL" id="CACTIH010004179">
    <property type="protein sequence ID" value="CAA2989956.1"/>
    <property type="molecule type" value="Genomic_DNA"/>
</dbReference>
<sequence length="81" mass="8858">MNLSCIGHKADEGSNANRSSVSEFGDDSFSVGSWEQKENTSRDGYLKIQIQVFFASIDQRSEPAAGESAWTSLLAVIADWL</sequence>
<protein>
    <submittedName>
        <fullName evidence="2">Indole-3-pyruvate monooxygenase YUCCA6</fullName>
    </submittedName>
</protein>
<keyword evidence="2" id="KW-0560">Oxidoreductase</keyword>
<reference evidence="2 3" key="1">
    <citation type="submission" date="2019-12" db="EMBL/GenBank/DDBJ databases">
        <authorList>
            <person name="Alioto T."/>
            <person name="Alioto T."/>
            <person name="Gomez Garrido J."/>
        </authorList>
    </citation>
    <scope>NUCLEOTIDE SEQUENCE [LARGE SCALE GENOMIC DNA]</scope>
</reference>
<keyword evidence="2" id="KW-0503">Monooxygenase</keyword>
<dbReference type="AlphaFoldDB" id="A0A8S0SF03"/>
<dbReference type="Proteomes" id="UP000594638">
    <property type="component" value="Unassembled WGS sequence"/>
</dbReference>
<dbReference type="OrthoDB" id="1731846at2759"/>
<proteinExistence type="predicted"/>
<evidence type="ECO:0000313" key="3">
    <source>
        <dbReference type="Proteomes" id="UP000594638"/>
    </source>
</evidence>
<gene>
    <name evidence="2" type="ORF">OLEA9_A090324</name>
</gene>
<comment type="caution">
    <text evidence="2">The sequence shown here is derived from an EMBL/GenBank/DDBJ whole genome shotgun (WGS) entry which is preliminary data.</text>
</comment>
<dbReference type="Gramene" id="OE9A090324T1">
    <property type="protein sequence ID" value="OE9A090324C1"/>
    <property type="gene ID" value="OE9A090324"/>
</dbReference>